<name>A0A834ID69_RHYFE</name>
<organism evidence="2 3">
    <name type="scientific">Rhynchophorus ferrugineus</name>
    <name type="common">Red palm weevil</name>
    <name type="synonym">Curculio ferrugineus</name>
    <dbReference type="NCBI Taxonomy" id="354439"/>
    <lineage>
        <taxon>Eukaryota</taxon>
        <taxon>Metazoa</taxon>
        <taxon>Ecdysozoa</taxon>
        <taxon>Arthropoda</taxon>
        <taxon>Hexapoda</taxon>
        <taxon>Insecta</taxon>
        <taxon>Pterygota</taxon>
        <taxon>Neoptera</taxon>
        <taxon>Endopterygota</taxon>
        <taxon>Coleoptera</taxon>
        <taxon>Polyphaga</taxon>
        <taxon>Cucujiformia</taxon>
        <taxon>Curculionidae</taxon>
        <taxon>Dryophthorinae</taxon>
        <taxon>Rhynchophorus</taxon>
    </lineage>
</organism>
<dbReference type="EMBL" id="JAACXV010000391">
    <property type="protein sequence ID" value="KAF7278690.1"/>
    <property type="molecule type" value="Genomic_DNA"/>
</dbReference>
<protein>
    <submittedName>
        <fullName evidence="2">Uncharacterized protein</fullName>
    </submittedName>
</protein>
<evidence type="ECO:0000313" key="2">
    <source>
        <dbReference type="EMBL" id="KAF7278690.1"/>
    </source>
</evidence>
<proteinExistence type="predicted"/>
<gene>
    <name evidence="2" type="ORF">GWI33_008068</name>
</gene>
<sequence length="81" mass="9481">MLDHVWHIRGRMTDLNAKVETVDLGHVPLRRRRVPVQTFAPLLTVSKRQNTLKPKKKTRNIEKKPGRFYPNRAGGDEYFIS</sequence>
<reference evidence="2" key="1">
    <citation type="submission" date="2020-08" db="EMBL/GenBank/DDBJ databases">
        <title>Genome sequencing and assembly of the red palm weevil Rhynchophorus ferrugineus.</title>
        <authorList>
            <person name="Dias G.B."/>
            <person name="Bergman C.M."/>
            <person name="Manee M."/>
        </authorList>
    </citation>
    <scope>NUCLEOTIDE SEQUENCE</scope>
    <source>
        <strain evidence="2">AA-2017</strain>
        <tissue evidence="2">Whole larva</tissue>
    </source>
</reference>
<dbReference type="Proteomes" id="UP000625711">
    <property type="component" value="Unassembled WGS sequence"/>
</dbReference>
<feature type="region of interest" description="Disordered" evidence="1">
    <location>
        <begin position="62"/>
        <end position="81"/>
    </location>
</feature>
<dbReference type="AlphaFoldDB" id="A0A834ID69"/>
<keyword evidence="3" id="KW-1185">Reference proteome</keyword>
<evidence type="ECO:0000256" key="1">
    <source>
        <dbReference type="SAM" id="MobiDB-lite"/>
    </source>
</evidence>
<evidence type="ECO:0000313" key="3">
    <source>
        <dbReference type="Proteomes" id="UP000625711"/>
    </source>
</evidence>
<comment type="caution">
    <text evidence="2">The sequence shown here is derived from an EMBL/GenBank/DDBJ whole genome shotgun (WGS) entry which is preliminary data.</text>
</comment>
<accession>A0A834ID69</accession>